<dbReference type="SUPFAM" id="SSF48452">
    <property type="entry name" value="TPR-like"/>
    <property type="match status" value="1"/>
</dbReference>
<proteinExistence type="predicted"/>
<organism evidence="1 2">
    <name type="scientific">Burkholderia pyrrocinia</name>
    <name type="common">Pseudomonas pyrrocinia</name>
    <dbReference type="NCBI Taxonomy" id="60550"/>
    <lineage>
        <taxon>Bacteria</taxon>
        <taxon>Pseudomonadati</taxon>
        <taxon>Pseudomonadota</taxon>
        <taxon>Betaproteobacteria</taxon>
        <taxon>Burkholderiales</taxon>
        <taxon>Burkholderiaceae</taxon>
        <taxon>Burkholderia</taxon>
        <taxon>Burkholderia cepacia complex</taxon>
    </lineage>
</organism>
<name>A0A318I5A5_BURPY</name>
<evidence type="ECO:0000313" key="1">
    <source>
        <dbReference type="EMBL" id="PXX26224.1"/>
    </source>
</evidence>
<dbReference type="PANTHER" id="PTHR44809:SF1">
    <property type="entry name" value="PROTEIN O-MANNOSYL-TRANSFERASE TMTC1"/>
    <property type="match status" value="1"/>
</dbReference>
<dbReference type="Gene3D" id="1.25.40.10">
    <property type="entry name" value="Tetratricopeptide repeat domain"/>
    <property type="match status" value="2"/>
</dbReference>
<dbReference type="InterPro" id="IPR011990">
    <property type="entry name" value="TPR-like_helical_dom_sf"/>
</dbReference>
<dbReference type="RefSeq" id="WP_072435833.1">
    <property type="nucleotide sequence ID" value="NZ_QJJY01000024.1"/>
</dbReference>
<dbReference type="EMBL" id="QJJY01000024">
    <property type="protein sequence ID" value="PXX26224.1"/>
    <property type="molecule type" value="Genomic_DNA"/>
</dbReference>
<accession>A0A318I5A5</accession>
<comment type="caution">
    <text evidence="1">The sequence shown here is derived from an EMBL/GenBank/DDBJ whole genome shotgun (WGS) entry which is preliminary data.</text>
</comment>
<dbReference type="SUPFAM" id="SSF53756">
    <property type="entry name" value="UDP-Glycosyltransferase/glycogen phosphorylase"/>
    <property type="match status" value="1"/>
</dbReference>
<dbReference type="Gene3D" id="3.40.50.2000">
    <property type="entry name" value="Glycogen Phosphorylase B"/>
    <property type="match status" value="1"/>
</dbReference>
<dbReference type="InterPro" id="IPR052943">
    <property type="entry name" value="TMTC_O-mannosyl-trnsfr"/>
</dbReference>
<protein>
    <submittedName>
        <fullName evidence="1">Flp pilus assembly protein TadD</fullName>
    </submittedName>
</protein>
<dbReference type="SMART" id="SM00028">
    <property type="entry name" value="TPR"/>
    <property type="match status" value="2"/>
</dbReference>
<dbReference type="InterPro" id="IPR019734">
    <property type="entry name" value="TPR_rpt"/>
</dbReference>
<dbReference type="AlphaFoldDB" id="A0A318I5A5"/>
<reference evidence="1 2" key="1">
    <citation type="submission" date="2018-05" db="EMBL/GenBank/DDBJ databases">
        <title>Comparative genomics of bacterial root endophytes of switchgrass collected from native prairies over two seasons.</title>
        <authorList>
            <person name="Tang Y."/>
        </authorList>
    </citation>
    <scope>NUCLEOTIDE SEQUENCE [LARGE SCALE GENOMIC DNA]</scope>
    <source>
        <strain evidence="1 2">NFIX32</strain>
    </source>
</reference>
<dbReference type="Proteomes" id="UP000247755">
    <property type="component" value="Unassembled WGS sequence"/>
</dbReference>
<evidence type="ECO:0000313" key="2">
    <source>
        <dbReference type="Proteomes" id="UP000247755"/>
    </source>
</evidence>
<dbReference type="PANTHER" id="PTHR44809">
    <property type="match status" value="1"/>
</dbReference>
<sequence length="536" mass="59364">MQITTYDMPTLADIPHLQDDHDDAVQAVSTGAEAAPGRLDESVAGATQMLIDRGDVTRAAELAAEHWRMHPASPAAAFNCGYALQVAGRHADAIVPYRKVLDLAPAWPSLKNNLALAIRMSGGDSDVEHALVEGALDDDPHDARAWTNAVITRLNRFDLDGAQRAATRAVWLAPDSPRATNNAATMLKEAQQWDDAERYALRTCALDPHDPAHRYNLSLLRLARGDFASGWADYEARWRGAGELRGRLPMFAQPRWRGESLAGKTLLVWGEQGLGDVLQFSRYLPLLAKRVHREGGRIVWNVFPELGALIARSLGHHADVFDIGTRIERLPDHDYELPLMSIPWLLGLDADALGTSVPYLRADVAATDAWRNALAGERRMKVGLVWTGSLTHQRNRFRRVGLERYADAFDNLQQDVAFYSLQPGAQHDIEAARAAGFEVADMTREWKTLDDTAAFIGALDLVITVCTSVAHLSGALGQFTWVLLDANPHWVWQHDRRDSLFYPGASLYRQRTFADWGPVLDEAAADLRDLAGRDVE</sequence>
<gene>
    <name evidence="1" type="ORF">NA66_102465</name>
</gene>